<organism evidence="1 2">
    <name type="scientific">Ottowia thiooxydans</name>
    <dbReference type="NCBI Taxonomy" id="219182"/>
    <lineage>
        <taxon>Bacteria</taxon>
        <taxon>Pseudomonadati</taxon>
        <taxon>Pseudomonadota</taxon>
        <taxon>Betaproteobacteria</taxon>
        <taxon>Burkholderiales</taxon>
        <taxon>Comamonadaceae</taxon>
        <taxon>Ottowia</taxon>
    </lineage>
</organism>
<evidence type="ECO:0000313" key="1">
    <source>
        <dbReference type="EMBL" id="MET4579155.1"/>
    </source>
</evidence>
<reference evidence="1 2" key="1">
    <citation type="submission" date="2024-06" db="EMBL/GenBank/DDBJ databases">
        <title>Sorghum-associated microbial communities from plants grown in Nebraska, USA.</title>
        <authorList>
            <person name="Schachtman D."/>
        </authorList>
    </citation>
    <scope>NUCLEOTIDE SEQUENCE [LARGE SCALE GENOMIC DNA]</scope>
    <source>
        <strain evidence="1 2">2709</strain>
    </source>
</reference>
<name>A0ABV2QDR8_9BURK</name>
<keyword evidence="2" id="KW-1185">Reference proteome</keyword>
<sequence length="144" mass="16033">MNLLKFPHSEILFENYEDELVLLDLQGGIYYTLNRSAADCLLILLSAPSADEAIRLIAERFDASEETLKSCIKDMTAQLTGFAVVLPRQQDEPGVSCDIAPGSKLPFTPPLIEQYKDIEDILKFDPVHDVTEGGWPNIRETPAP</sequence>
<dbReference type="RefSeq" id="WP_354446977.1">
    <property type="nucleotide sequence ID" value="NZ_JBEPSH010000008.1"/>
</dbReference>
<protein>
    <recommendedName>
        <fullName evidence="3">PqqD family protein</fullName>
    </recommendedName>
</protein>
<dbReference type="Proteomes" id="UP001549320">
    <property type="component" value="Unassembled WGS sequence"/>
</dbReference>
<dbReference type="Pfam" id="PF05402">
    <property type="entry name" value="PqqD"/>
    <property type="match status" value="1"/>
</dbReference>
<evidence type="ECO:0008006" key="3">
    <source>
        <dbReference type="Google" id="ProtNLM"/>
    </source>
</evidence>
<dbReference type="EMBL" id="JBEPSH010000008">
    <property type="protein sequence ID" value="MET4579155.1"/>
    <property type="molecule type" value="Genomic_DNA"/>
</dbReference>
<accession>A0ABV2QDR8</accession>
<dbReference type="InterPro" id="IPR008792">
    <property type="entry name" value="PQQD"/>
</dbReference>
<comment type="caution">
    <text evidence="1">The sequence shown here is derived from an EMBL/GenBank/DDBJ whole genome shotgun (WGS) entry which is preliminary data.</text>
</comment>
<gene>
    <name evidence="1" type="ORF">ABIE13_004278</name>
</gene>
<evidence type="ECO:0000313" key="2">
    <source>
        <dbReference type="Proteomes" id="UP001549320"/>
    </source>
</evidence>
<proteinExistence type="predicted"/>